<dbReference type="SUPFAM" id="SSF50494">
    <property type="entry name" value="Trypsin-like serine proteases"/>
    <property type="match status" value="1"/>
</dbReference>
<sequence length="238" mass="25951">MFVHPSGGDVSVGPDAGGGVLCAPVPGTARRWRCVQFVTEAEQAAAYHVGMVYVGGGGGGSEGRRCVCGCVVVRARWSAAPARCVAARTHPALATLLPSWSARVTDRTGRHIETSIIRSVVHSHFNRDDSLNDIGLFQHKDSIDIENYHYGMLWRARASPVSREVCRHHVAPVMELRDHELCVTLDTTPPQALLGVGAALVVDSYVIGFYSWGSERGDLPLIILNMAHYQRWIENIVN</sequence>
<protein>
    <recommendedName>
        <fullName evidence="3">Peptidase S1 domain-containing protein</fullName>
    </recommendedName>
</protein>
<reference evidence="1" key="2">
    <citation type="submission" date="2022-10" db="EMBL/GenBank/DDBJ databases">
        <authorList>
            <consortium name="ENA_rothamsted_submissions"/>
            <consortium name="culmorum"/>
            <person name="King R."/>
        </authorList>
    </citation>
    <scope>NUCLEOTIDE SEQUENCE</scope>
</reference>
<gene>
    <name evidence="1" type="ORF">DIATSA_LOCUS40</name>
</gene>
<dbReference type="Proteomes" id="UP001153714">
    <property type="component" value="Chromosome 1"/>
</dbReference>
<dbReference type="EMBL" id="OU893332">
    <property type="protein sequence ID" value="CAG9781713.1"/>
    <property type="molecule type" value="Genomic_DNA"/>
</dbReference>
<keyword evidence="2" id="KW-1185">Reference proteome</keyword>
<dbReference type="InterPro" id="IPR009003">
    <property type="entry name" value="Peptidase_S1_PA"/>
</dbReference>
<evidence type="ECO:0000313" key="1">
    <source>
        <dbReference type="EMBL" id="CAG9781713.1"/>
    </source>
</evidence>
<reference evidence="1" key="1">
    <citation type="submission" date="2021-12" db="EMBL/GenBank/DDBJ databases">
        <authorList>
            <person name="King R."/>
        </authorList>
    </citation>
    <scope>NUCLEOTIDE SEQUENCE</scope>
</reference>
<dbReference type="OrthoDB" id="7491125at2759"/>
<dbReference type="InterPro" id="IPR043504">
    <property type="entry name" value="Peptidase_S1_PA_chymotrypsin"/>
</dbReference>
<dbReference type="AlphaFoldDB" id="A0A9N9N0L1"/>
<proteinExistence type="predicted"/>
<evidence type="ECO:0008006" key="3">
    <source>
        <dbReference type="Google" id="ProtNLM"/>
    </source>
</evidence>
<evidence type="ECO:0000313" key="2">
    <source>
        <dbReference type="Proteomes" id="UP001153714"/>
    </source>
</evidence>
<name>A0A9N9N0L1_9NEOP</name>
<accession>A0A9N9N0L1</accession>
<dbReference type="Gene3D" id="2.40.10.10">
    <property type="entry name" value="Trypsin-like serine proteases"/>
    <property type="match status" value="2"/>
</dbReference>
<organism evidence="1 2">
    <name type="scientific">Diatraea saccharalis</name>
    <name type="common">sugarcane borer</name>
    <dbReference type="NCBI Taxonomy" id="40085"/>
    <lineage>
        <taxon>Eukaryota</taxon>
        <taxon>Metazoa</taxon>
        <taxon>Ecdysozoa</taxon>
        <taxon>Arthropoda</taxon>
        <taxon>Hexapoda</taxon>
        <taxon>Insecta</taxon>
        <taxon>Pterygota</taxon>
        <taxon>Neoptera</taxon>
        <taxon>Endopterygota</taxon>
        <taxon>Lepidoptera</taxon>
        <taxon>Glossata</taxon>
        <taxon>Ditrysia</taxon>
        <taxon>Pyraloidea</taxon>
        <taxon>Crambidae</taxon>
        <taxon>Crambinae</taxon>
        <taxon>Diatraea</taxon>
    </lineage>
</organism>